<sequence>MEIICTICLESMEHGRILATTCGHIFHEKCIVNWTTRSYRCPECRNEPTIPMRVIHLTWQEQIDSQEKQSLDSAEQAGSSESDLPKKSSSAVSNAMFADEGYSSQNTVEMEEVQTSPPNSPKAKEAAPNQRSDGCDVCNRYHFLLEQVTKLRNIVQEHENQAGSASPTPSKKLSECSEPEIKRKRSH</sequence>
<dbReference type="InterPro" id="IPR013083">
    <property type="entry name" value="Znf_RING/FYVE/PHD"/>
</dbReference>
<feature type="compositionally biased region" description="Basic and acidic residues" evidence="4">
    <location>
        <begin position="172"/>
        <end position="181"/>
    </location>
</feature>
<feature type="region of interest" description="Disordered" evidence="4">
    <location>
        <begin position="157"/>
        <end position="187"/>
    </location>
</feature>
<dbReference type="GO" id="GO:0031297">
    <property type="term" value="P:replication fork processing"/>
    <property type="evidence" value="ECO:0007669"/>
    <property type="project" value="TreeGrafter"/>
</dbReference>
<evidence type="ECO:0000256" key="2">
    <source>
        <dbReference type="ARBA" id="ARBA00022833"/>
    </source>
</evidence>
<dbReference type="GO" id="GO:0016567">
    <property type="term" value="P:protein ubiquitination"/>
    <property type="evidence" value="ECO:0007669"/>
    <property type="project" value="TreeGrafter"/>
</dbReference>
<dbReference type="EnsemblMetazoa" id="AFUN014002-RA">
    <property type="protein sequence ID" value="AFUN014002-PA"/>
    <property type="gene ID" value="AFUN014002"/>
</dbReference>
<feature type="compositionally biased region" description="Low complexity" evidence="4">
    <location>
        <begin position="79"/>
        <end position="90"/>
    </location>
</feature>
<feature type="compositionally biased region" description="Polar residues" evidence="4">
    <location>
        <begin position="161"/>
        <end position="171"/>
    </location>
</feature>
<dbReference type="PANTHER" id="PTHR46569:SF1">
    <property type="entry name" value="E3 UBIQUITIN-PROTEIN LIGASE RFWD3-RELATED"/>
    <property type="match status" value="1"/>
</dbReference>
<dbReference type="InterPro" id="IPR001841">
    <property type="entry name" value="Znf_RING"/>
</dbReference>
<feature type="compositionally biased region" description="Polar residues" evidence="4">
    <location>
        <begin position="102"/>
        <end position="117"/>
    </location>
</feature>
<dbReference type="SMART" id="SM00184">
    <property type="entry name" value="RING"/>
    <property type="match status" value="1"/>
</dbReference>
<dbReference type="GO" id="GO:0008270">
    <property type="term" value="F:zinc ion binding"/>
    <property type="evidence" value="ECO:0007669"/>
    <property type="project" value="UniProtKB-KW"/>
</dbReference>
<dbReference type="VEuPathDB" id="VectorBase:AFUN014002"/>
<feature type="domain" description="RING-type" evidence="5">
    <location>
        <begin position="5"/>
        <end position="45"/>
    </location>
</feature>
<evidence type="ECO:0000313" key="6">
    <source>
        <dbReference type="EnsemblMetazoa" id="AFUN014002-PA"/>
    </source>
</evidence>
<dbReference type="Gene3D" id="3.30.40.10">
    <property type="entry name" value="Zinc/RING finger domain, C3HC4 (zinc finger)"/>
    <property type="match status" value="1"/>
</dbReference>
<name>A0A182S0G5_ANOFN</name>
<organism evidence="6">
    <name type="scientific">Anopheles funestus</name>
    <name type="common">African malaria mosquito</name>
    <dbReference type="NCBI Taxonomy" id="62324"/>
    <lineage>
        <taxon>Eukaryota</taxon>
        <taxon>Metazoa</taxon>
        <taxon>Ecdysozoa</taxon>
        <taxon>Arthropoda</taxon>
        <taxon>Hexapoda</taxon>
        <taxon>Insecta</taxon>
        <taxon>Pterygota</taxon>
        <taxon>Neoptera</taxon>
        <taxon>Endopterygota</taxon>
        <taxon>Diptera</taxon>
        <taxon>Nematocera</taxon>
        <taxon>Culicoidea</taxon>
        <taxon>Culicidae</taxon>
        <taxon>Anophelinae</taxon>
        <taxon>Anopheles</taxon>
    </lineage>
</organism>
<proteinExistence type="predicted"/>
<feature type="region of interest" description="Disordered" evidence="4">
    <location>
        <begin position="65"/>
        <end position="132"/>
    </location>
</feature>
<dbReference type="InterPro" id="IPR052639">
    <property type="entry name" value="TRAIP_ubiq-protein_ligase"/>
</dbReference>
<evidence type="ECO:0000256" key="3">
    <source>
        <dbReference type="PROSITE-ProRule" id="PRU00175"/>
    </source>
</evidence>
<protein>
    <submittedName>
        <fullName evidence="6">RING-type domain-containing protein</fullName>
    </submittedName>
</protein>
<keyword evidence="1 3" id="KW-0479">Metal-binding</keyword>
<dbReference type="GO" id="GO:0090734">
    <property type="term" value="C:site of DNA damage"/>
    <property type="evidence" value="ECO:0007669"/>
    <property type="project" value="TreeGrafter"/>
</dbReference>
<dbReference type="PROSITE" id="PS50089">
    <property type="entry name" value="ZF_RING_2"/>
    <property type="match status" value="1"/>
</dbReference>
<evidence type="ECO:0000256" key="4">
    <source>
        <dbReference type="SAM" id="MobiDB-lite"/>
    </source>
</evidence>
<evidence type="ECO:0000259" key="5">
    <source>
        <dbReference type="PROSITE" id="PS50089"/>
    </source>
</evidence>
<dbReference type="SUPFAM" id="SSF57850">
    <property type="entry name" value="RING/U-box"/>
    <property type="match status" value="1"/>
</dbReference>
<dbReference type="GO" id="GO:0061630">
    <property type="term" value="F:ubiquitin protein ligase activity"/>
    <property type="evidence" value="ECO:0007669"/>
    <property type="project" value="TreeGrafter"/>
</dbReference>
<keyword evidence="2" id="KW-0862">Zinc</keyword>
<dbReference type="AlphaFoldDB" id="A0A182S0G5"/>
<dbReference type="STRING" id="62324.A0A182S0G5"/>
<evidence type="ECO:0000256" key="1">
    <source>
        <dbReference type="ARBA" id="ARBA00022771"/>
    </source>
</evidence>
<reference evidence="6" key="1">
    <citation type="submission" date="2020-05" db="UniProtKB">
        <authorList>
            <consortium name="EnsemblMetazoa"/>
        </authorList>
    </citation>
    <scope>IDENTIFICATION</scope>
    <source>
        <strain evidence="6">FUMOZ</strain>
    </source>
</reference>
<accession>A0A182S0G5</accession>
<dbReference type="GO" id="GO:0005634">
    <property type="term" value="C:nucleus"/>
    <property type="evidence" value="ECO:0007669"/>
    <property type="project" value="TreeGrafter"/>
</dbReference>
<keyword evidence="1 3" id="KW-0863">Zinc-finger</keyword>
<dbReference type="PANTHER" id="PTHR46569">
    <property type="entry name" value="E3 UBIQUITIN-PROTEIN LIGASE TRAIP"/>
    <property type="match status" value="1"/>
</dbReference>
<dbReference type="Pfam" id="PF13639">
    <property type="entry name" value="zf-RING_2"/>
    <property type="match status" value="1"/>
</dbReference>